<dbReference type="PANTHER" id="PTHR44051">
    <property type="entry name" value="GLUTATHIONE S-TRANSFERASE-RELATED"/>
    <property type="match status" value="1"/>
</dbReference>
<dbReference type="SFLD" id="SFLDG00358">
    <property type="entry name" value="Main_(cytGST)"/>
    <property type="match status" value="1"/>
</dbReference>
<dbReference type="InterPro" id="IPR040079">
    <property type="entry name" value="Glutathione_S-Trfase"/>
</dbReference>
<dbReference type="AlphaFoldDB" id="A0A381XFJ4"/>
<dbReference type="Gene3D" id="1.20.1050.10">
    <property type="match status" value="1"/>
</dbReference>
<feature type="domain" description="GST C-terminal" evidence="2">
    <location>
        <begin position="85"/>
        <end position="192"/>
    </location>
</feature>
<dbReference type="SFLD" id="SFLDS00019">
    <property type="entry name" value="Glutathione_Transferase_(cytos"/>
    <property type="match status" value="1"/>
</dbReference>
<name>A0A381XFJ4_9ZZZZ</name>
<proteinExistence type="predicted"/>
<organism evidence="3">
    <name type="scientific">marine metagenome</name>
    <dbReference type="NCBI Taxonomy" id="408172"/>
    <lineage>
        <taxon>unclassified sequences</taxon>
        <taxon>metagenomes</taxon>
        <taxon>ecological metagenomes</taxon>
    </lineage>
</organism>
<accession>A0A381XFJ4</accession>
<feature type="domain" description="GST N-terminal" evidence="1">
    <location>
        <begin position="1"/>
        <end position="80"/>
    </location>
</feature>
<protein>
    <recommendedName>
        <fullName evidence="4">GST N-terminal domain-containing protein</fullName>
    </recommendedName>
</protein>
<gene>
    <name evidence="3" type="ORF">METZ01_LOCUS116166</name>
</gene>
<dbReference type="CDD" id="cd03048">
    <property type="entry name" value="GST_N_Ure2p_like"/>
    <property type="match status" value="1"/>
</dbReference>
<dbReference type="SUPFAM" id="SSF52833">
    <property type="entry name" value="Thioredoxin-like"/>
    <property type="match status" value="1"/>
</dbReference>
<dbReference type="PROSITE" id="PS50404">
    <property type="entry name" value="GST_NTER"/>
    <property type="match status" value="1"/>
</dbReference>
<evidence type="ECO:0008006" key="4">
    <source>
        <dbReference type="Google" id="ProtNLM"/>
    </source>
</evidence>
<dbReference type="SUPFAM" id="SSF47616">
    <property type="entry name" value="GST C-terminal domain-like"/>
    <property type="match status" value="1"/>
</dbReference>
<evidence type="ECO:0000259" key="1">
    <source>
        <dbReference type="PROSITE" id="PS50404"/>
    </source>
</evidence>
<sequence length="192" mass="21582">VLLYSFTVTPNNRKVEAFVRHYDLDVDIHHISFKDNEQKSSEFLAINPMGRVPALVDGDLKLWESNAILTYLAQKFPETNALPTDLEGRADADRWLHWQNAHLMMASAALKTGEAKDHDTINELLGVLNDQLEGKDWVLGELSVVDFAIASYLITKMMQTLDYSPFPNVAAWRKRVAALDGFVATQVGPPRT</sequence>
<dbReference type="InterPro" id="IPR036249">
    <property type="entry name" value="Thioredoxin-like_sf"/>
</dbReference>
<feature type="non-terminal residue" evidence="3">
    <location>
        <position position="1"/>
    </location>
</feature>
<dbReference type="InterPro" id="IPR004046">
    <property type="entry name" value="GST_C"/>
</dbReference>
<dbReference type="Gene3D" id="3.40.30.10">
    <property type="entry name" value="Glutaredoxin"/>
    <property type="match status" value="1"/>
</dbReference>
<evidence type="ECO:0000259" key="2">
    <source>
        <dbReference type="PROSITE" id="PS50405"/>
    </source>
</evidence>
<dbReference type="InterPro" id="IPR010987">
    <property type="entry name" value="Glutathione-S-Trfase_C-like"/>
</dbReference>
<dbReference type="InterPro" id="IPR004045">
    <property type="entry name" value="Glutathione_S-Trfase_N"/>
</dbReference>
<dbReference type="PANTHER" id="PTHR44051:SF8">
    <property type="entry name" value="GLUTATHIONE S-TRANSFERASE GSTA"/>
    <property type="match status" value="1"/>
</dbReference>
<dbReference type="Pfam" id="PF00043">
    <property type="entry name" value="GST_C"/>
    <property type="match status" value="1"/>
</dbReference>
<reference evidence="3" key="1">
    <citation type="submission" date="2018-05" db="EMBL/GenBank/DDBJ databases">
        <authorList>
            <person name="Lanie J.A."/>
            <person name="Ng W.-L."/>
            <person name="Kazmierczak K.M."/>
            <person name="Andrzejewski T.M."/>
            <person name="Davidsen T.M."/>
            <person name="Wayne K.J."/>
            <person name="Tettelin H."/>
            <person name="Glass J.I."/>
            <person name="Rusch D."/>
            <person name="Podicherti R."/>
            <person name="Tsui H.-C.T."/>
            <person name="Winkler M.E."/>
        </authorList>
    </citation>
    <scope>NUCLEOTIDE SEQUENCE</scope>
</reference>
<dbReference type="PROSITE" id="PS50405">
    <property type="entry name" value="GST_CTER"/>
    <property type="match status" value="1"/>
</dbReference>
<dbReference type="EMBL" id="UINC01014938">
    <property type="protein sequence ID" value="SVA63312.1"/>
    <property type="molecule type" value="Genomic_DNA"/>
</dbReference>
<dbReference type="Pfam" id="PF02798">
    <property type="entry name" value="GST_N"/>
    <property type="match status" value="1"/>
</dbReference>
<dbReference type="InterPro" id="IPR036282">
    <property type="entry name" value="Glutathione-S-Trfase_C_sf"/>
</dbReference>
<evidence type="ECO:0000313" key="3">
    <source>
        <dbReference type="EMBL" id="SVA63312.1"/>
    </source>
</evidence>